<dbReference type="Proteomes" id="UP001211065">
    <property type="component" value="Unassembled WGS sequence"/>
</dbReference>
<evidence type="ECO:0000313" key="1">
    <source>
        <dbReference type="EMBL" id="KAJ3203705.1"/>
    </source>
</evidence>
<reference evidence="1" key="1">
    <citation type="submission" date="2020-05" db="EMBL/GenBank/DDBJ databases">
        <title>Phylogenomic resolution of chytrid fungi.</title>
        <authorList>
            <person name="Stajich J.E."/>
            <person name="Amses K."/>
            <person name="Simmons R."/>
            <person name="Seto K."/>
            <person name="Myers J."/>
            <person name="Bonds A."/>
            <person name="Quandt C.A."/>
            <person name="Barry K."/>
            <person name="Liu P."/>
            <person name="Grigoriev I."/>
            <person name="Longcore J.E."/>
            <person name="James T.Y."/>
        </authorList>
    </citation>
    <scope>NUCLEOTIDE SEQUENCE</scope>
    <source>
        <strain evidence="1">JEL0476</strain>
    </source>
</reference>
<proteinExistence type="predicted"/>
<evidence type="ECO:0000313" key="2">
    <source>
        <dbReference type="Proteomes" id="UP001211065"/>
    </source>
</evidence>
<dbReference type="AlphaFoldDB" id="A0AAD5XX05"/>
<organism evidence="1 2">
    <name type="scientific">Clydaea vesicula</name>
    <dbReference type="NCBI Taxonomy" id="447962"/>
    <lineage>
        <taxon>Eukaryota</taxon>
        <taxon>Fungi</taxon>
        <taxon>Fungi incertae sedis</taxon>
        <taxon>Chytridiomycota</taxon>
        <taxon>Chytridiomycota incertae sedis</taxon>
        <taxon>Chytridiomycetes</taxon>
        <taxon>Lobulomycetales</taxon>
        <taxon>Lobulomycetaceae</taxon>
        <taxon>Clydaea</taxon>
    </lineage>
</organism>
<protein>
    <submittedName>
        <fullName evidence="1">Uncharacterized protein</fullName>
    </submittedName>
</protein>
<gene>
    <name evidence="1" type="ORF">HK099_001403</name>
</gene>
<comment type="caution">
    <text evidence="1">The sequence shown here is derived from an EMBL/GenBank/DDBJ whole genome shotgun (WGS) entry which is preliminary data.</text>
</comment>
<sequence>MLMLCENDLSWFPLYCSMSLQDRPNQLKMPDFKEDLSIRSFREGGLGNIGNTSNLTDYRLDEIDSKIEKLLASVTELKENKELEHLKTEFRELDLDLK</sequence>
<dbReference type="EMBL" id="JADGJW010001391">
    <property type="protein sequence ID" value="KAJ3203705.1"/>
    <property type="molecule type" value="Genomic_DNA"/>
</dbReference>
<accession>A0AAD5XX05</accession>
<name>A0AAD5XX05_9FUNG</name>
<keyword evidence="2" id="KW-1185">Reference proteome</keyword>